<evidence type="ECO:0000313" key="10">
    <source>
        <dbReference type="Proteomes" id="UP000197032"/>
    </source>
</evidence>
<dbReference type="Gene3D" id="3.30.70.260">
    <property type="match status" value="1"/>
</dbReference>
<dbReference type="Proteomes" id="UP000197032">
    <property type="component" value="Unassembled WGS sequence"/>
</dbReference>
<dbReference type="GO" id="GO:0005524">
    <property type="term" value="F:ATP binding"/>
    <property type="evidence" value="ECO:0007669"/>
    <property type="project" value="UniProtKB-KW"/>
</dbReference>
<evidence type="ECO:0000256" key="5">
    <source>
        <dbReference type="ARBA" id="ARBA00022967"/>
    </source>
</evidence>
<reference evidence="10" key="1">
    <citation type="journal article" date="2017" name="Appl. Environ. Microbiol.">
        <title>Genomic analysis of Calderihabitans maritimus KKC1, a thermophilic hydrogenogenic carboxydotrophic bacterium isolated from marine sediment.</title>
        <authorList>
            <person name="Omae K."/>
            <person name="Yoneda Y."/>
            <person name="Fukuyama Y."/>
            <person name="Yoshida T."/>
            <person name="Sako Y."/>
        </authorList>
    </citation>
    <scope>NUCLEOTIDE SEQUENCE [LARGE SCALE GENOMIC DNA]</scope>
    <source>
        <strain evidence="10">KKC1</strain>
    </source>
</reference>
<accession>A0A1Z5HSC9</accession>
<keyword evidence="6" id="KW-0029">Amino-acid transport</keyword>
<dbReference type="CDD" id="cd03258">
    <property type="entry name" value="ABC_MetN_methionine_transporter"/>
    <property type="match status" value="1"/>
</dbReference>
<keyword evidence="1" id="KW-0813">Transport</keyword>
<dbReference type="InterPro" id="IPR050086">
    <property type="entry name" value="MetN_ABC_transporter-like"/>
</dbReference>
<keyword evidence="7" id="KW-0472">Membrane</keyword>
<dbReference type="SUPFAM" id="SSF55021">
    <property type="entry name" value="ACT-like"/>
    <property type="match status" value="1"/>
</dbReference>
<dbReference type="GO" id="GO:0006865">
    <property type="term" value="P:amino acid transport"/>
    <property type="evidence" value="ECO:0007669"/>
    <property type="project" value="UniProtKB-KW"/>
</dbReference>
<dbReference type="InterPro" id="IPR041701">
    <property type="entry name" value="MetN_ABC"/>
</dbReference>
<sequence>MIEIKNLRKIFPTQNGPVVALDGINLRIEAGEIYGIIGLSGAGKSTLIRCINMLEKPTEGQVIVDGQNFTSLNARQLREARRQIGMIFQHFNLLSSRTVFANVAFPLEIAGLPRQLIREKVSEMLELVGLSDKAHAYPSQLSGGQKQRVGIARALANDPKVLLCDEATSALDPRTTRSILHLLRDINEKLNLTIVLITHEMQVIKEICDKVAVIEDGKIVEEGPVIDIFTRPRSATTRKFINSIINTEIPEPIRTRFKNRTANGTAGKLIRISFIGETAKEPVISSMVQQCQVRANVLYGNIDHIKDTIFGTLTLELQGKDSEVEEALRFLKEKRLQLEVLSDV</sequence>
<evidence type="ECO:0000256" key="6">
    <source>
        <dbReference type="ARBA" id="ARBA00022970"/>
    </source>
</evidence>
<dbReference type="PROSITE" id="PS50893">
    <property type="entry name" value="ABC_TRANSPORTER_2"/>
    <property type="match status" value="1"/>
</dbReference>
<name>A0A1Z5HSC9_9FIRM</name>
<evidence type="ECO:0000256" key="3">
    <source>
        <dbReference type="ARBA" id="ARBA00022741"/>
    </source>
</evidence>
<evidence type="ECO:0000259" key="8">
    <source>
        <dbReference type="PROSITE" id="PS50893"/>
    </source>
</evidence>
<dbReference type="InterPro" id="IPR045865">
    <property type="entry name" value="ACT-like_dom_sf"/>
</dbReference>
<organism evidence="9 10">
    <name type="scientific">Calderihabitans maritimus</name>
    <dbReference type="NCBI Taxonomy" id="1246530"/>
    <lineage>
        <taxon>Bacteria</taxon>
        <taxon>Bacillati</taxon>
        <taxon>Bacillota</taxon>
        <taxon>Clostridia</taxon>
        <taxon>Neomoorellales</taxon>
        <taxon>Calderihabitantaceae</taxon>
        <taxon>Calderihabitans</taxon>
    </lineage>
</organism>
<comment type="caution">
    <text evidence="9">The sequence shown here is derived from an EMBL/GenBank/DDBJ whole genome shotgun (WGS) entry which is preliminary data.</text>
</comment>
<dbReference type="EMBL" id="BDGJ01000078">
    <property type="protein sequence ID" value="GAW92424.1"/>
    <property type="molecule type" value="Genomic_DNA"/>
</dbReference>
<dbReference type="Gene3D" id="3.40.50.300">
    <property type="entry name" value="P-loop containing nucleotide triphosphate hydrolases"/>
    <property type="match status" value="1"/>
</dbReference>
<keyword evidence="5" id="KW-1278">Translocase</keyword>
<dbReference type="SMART" id="SM00382">
    <property type="entry name" value="AAA"/>
    <property type="match status" value="1"/>
</dbReference>
<dbReference type="Pfam" id="PF09383">
    <property type="entry name" value="NIL"/>
    <property type="match status" value="1"/>
</dbReference>
<feature type="domain" description="ABC transporter" evidence="8">
    <location>
        <begin position="2"/>
        <end position="241"/>
    </location>
</feature>
<dbReference type="RefSeq" id="WP_088553784.1">
    <property type="nucleotide sequence ID" value="NZ_BDGJ01000078.1"/>
</dbReference>
<evidence type="ECO:0000256" key="4">
    <source>
        <dbReference type="ARBA" id="ARBA00022840"/>
    </source>
</evidence>
<dbReference type="PANTHER" id="PTHR43166:SF30">
    <property type="entry name" value="METHIONINE IMPORT ATP-BINDING PROTEIN METN"/>
    <property type="match status" value="1"/>
</dbReference>
<gene>
    <name evidence="9" type="ORF">KKC1_15780</name>
</gene>
<evidence type="ECO:0000256" key="7">
    <source>
        <dbReference type="ARBA" id="ARBA00023136"/>
    </source>
</evidence>
<protein>
    <submittedName>
        <fullName evidence="9">Methionine import ATP-binding protein MetN</fullName>
    </submittedName>
</protein>
<dbReference type="PANTHER" id="PTHR43166">
    <property type="entry name" value="AMINO ACID IMPORT ATP-BINDING PROTEIN"/>
    <property type="match status" value="1"/>
</dbReference>
<evidence type="ECO:0000256" key="2">
    <source>
        <dbReference type="ARBA" id="ARBA00022475"/>
    </source>
</evidence>
<dbReference type="InterPro" id="IPR003439">
    <property type="entry name" value="ABC_transporter-like_ATP-bd"/>
</dbReference>
<keyword evidence="10" id="KW-1185">Reference proteome</keyword>
<dbReference type="PROSITE" id="PS00211">
    <property type="entry name" value="ABC_TRANSPORTER_1"/>
    <property type="match status" value="1"/>
</dbReference>
<dbReference type="Pfam" id="PF00005">
    <property type="entry name" value="ABC_tran"/>
    <property type="match status" value="1"/>
</dbReference>
<keyword evidence="4 9" id="KW-0067">ATP-binding</keyword>
<evidence type="ECO:0000256" key="1">
    <source>
        <dbReference type="ARBA" id="ARBA00022448"/>
    </source>
</evidence>
<evidence type="ECO:0000313" key="9">
    <source>
        <dbReference type="EMBL" id="GAW92424.1"/>
    </source>
</evidence>
<dbReference type="GO" id="GO:0016887">
    <property type="term" value="F:ATP hydrolysis activity"/>
    <property type="evidence" value="ECO:0007669"/>
    <property type="project" value="InterPro"/>
</dbReference>
<dbReference type="InterPro" id="IPR027417">
    <property type="entry name" value="P-loop_NTPase"/>
</dbReference>
<keyword evidence="3" id="KW-0547">Nucleotide-binding</keyword>
<dbReference type="SMART" id="SM00930">
    <property type="entry name" value="NIL"/>
    <property type="match status" value="1"/>
</dbReference>
<dbReference type="FunFam" id="3.40.50.300:FF:000233">
    <property type="entry name" value="Methionine import ATP-binding protein MetN"/>
    <property type="match status" value="1"/>
</dbReference>
<proteinExistence type="predicted"/>
<dbReference type="InterPro" id="IPR017871">
    <property type="entry name" value="ABC_transporter-like_CS"/>
</dbReference>
<keyword evidence="2" id="KW-1003">Cell membrane</keyword>
<dbReference type="InterPro" id="IPR003593">
    <property type="entry name" value="AAA+_ATPase"/>
</dbReference>
<dbReference type="InterPro" id="IPR018449">
    <property type="entry name" value="NIL_domain"/>
</dbReference>
<dbReference type="OrthoDB" id="9802264at2"/>
<dbReference type="SUPFAM" id="SSF52540">
    <property type="entry name" value="P-loop containing nucleoside triphosphate hydrolases"/>
    <property type="match status" value="1"/>
</dbReference>
<dbReference type="AlphaFoldDB" id="A0A1Z5HSC9"/>